<gene>
    <name evidence="6" type="ORF">PAT3040_05926</name>
</gene>
<comment type="similarity">
    <text evidence="1">Belongs to the asparaginase 1 family.</text>
</comment>
<dbReference type="GO" id="GO:0006520">
    <property type="term" value="P:amino acid metabolic process"/>
    <property type="evidence" value="ECO:0007669"/>
    <property type="project" value="InterPro"/>
</dbReference>
<dbReference type="RefSeq" id="WP_108995498.1">
    <property type="nucleotide sequence ID" value="NZ_BDQX01000384.1"/>
</dbReference>
<dbReference type="PROSITE" id="PS00144">
    <property type="entry name" value="ASN_GLN_ASE_1"/>
    <property type="match status" value="1"/>
</dbReference>
<name>A0A2R5EZR6_9BACL</name>
<evidence type="ECO:0000256" key="3">
    <source>
        <dbReference type="PIRSR" id="PIRSR001220-1"/>
    </source>
</evidence>
<evidence type="ECO:0000259" key="5">
    <source>
        <dbReference type="Pfam" id="PF00710"/>
    </source>
</evidence>
<dbReference type="Gene3D" id="3.40.50.1170">
    <property type="entry name" value="L-asparaginase, N-terminal domain"/>
    <property type="match status" value="1"/>
</dbReference>
<dbReference type="AlphaFoldDB" id="A0A2R5EZR6"/>
<accession>A0A2R5EZR6</accession>
<feature type="active site" evidence="4">
    <location>
        <position position="12"/>
    </location>
</feature>
<evidence type="ECO:0000256" key="4">
    <source>
        <dbReference type="PROSITE-ProRule" id="PRU10099"/>
    </source>
</evidence>
<evidence type="ECO:0000256" key="2">
    <source>
        <dbReference type="ARBA" id="ARBA00012920"/>
    </source>
</evidence>
<organism evidence="6 7">
    <name type="scientific">Paenibacillus agaridevorans</name>
    <dbReference type="NCBI Taxonomy" id="171404"/>
    <lineage>
        <taxon>Bacteria</taxon>
        <taxon>Bacillati</taxon>
        <taxon>Bacillota</taxon>
        <taxon>Bacilli</taxon>
        <taxon>Bacillales</taxon>
        <taxon>Paenibacillaceae</taxon>
        <taxon>Paenibacillus</taxon>
    </lineage>
</organism>
<dbReference type="GO" id="GO:0004067">
    <property type="term" value="F:asparaginase activity"/>
    <property type="evidence" value="ECO:0007669"/>
    <property type="project" value="UniProtKB-UniRule"/>
</dbReference>
<dbReference type="Proteomes" id="UP000245202">
    <property type="component" value="Unassembled WGS sequence"/>
</dbReference>
<dbReference type="Pfam" id="PF00710">
    <property type="entry name" value="Asparaginase"/>
    <property type="match status" value="1"/>
</dbReference>
<dbReference type="EC" id="3.5.1.1" evidence="2"/>
<dbReference type="PRINTS" id="PR00139">
    <property type="entry name" value="ASNGLNASE"/>
</dbReference>
<evidence type="ECO:0000313" key="6">
    <source>
        <dbReference type="EMBL" id="GBG11139.1"/>
    </source>
</evidence>
<protein>
    <recommendedName>
        <fullName evidence="2">asparaginase</fullName>
        <ecNumber evidence="2">3.5.1.1</ecNumber>
    </recommendedName>
</protein>
<keyword evidence="7" id="KW-1185">Reference proteome</keyword>
<evidence type="ECO:0000256" key="1">
    <source>
        <dbReference type="ARBA" id="ARBA00010518"/>
    </source>
</evidence>
<reference evidence="6 7" key="1">
    <citation type="submission" date="2017-08" db="EMBL/GenBank/DDBJ databases">
        <title>Substantial Increase in Enzyme Production by Combined Drug-Resistance Mutations in Paenibacillus agaridevorans.</title>
        <authorList>
            <person name="Tanaka Y."/>
            <person name="Funane K."/>
            <person name="Hosaka T."/>
            <person name="Shiwa Y."/>
            <person name="Fujita N."/>
            <person name="Miyazaki T."/>
            <person name="Yoshikawa H."/>
            <person name="Murakami K."/>
            <person name="Kasahara K."/>
            <person name="Inaoka T."/>
            <person name="Hiraga Y."/>
            <person name="Ochi K."/>
        </authorList>
    </citation>
    <scope>NUCLEOTIDE SEQUENCE [LARGE SCALE GENOMIC DNA]</scope>
    <source>
        <strain evidence="6 7">T-3040</strain>
    </source>
</reference>
<dbReference type="InterPro" id="IPR006034">
    <property type="entry name" value="Asparaginase/glutaminase-like"/>
</dbReference>
<dbReference type="PROSITE" id="PS51732">
    <property type="entry name" value="ASN_GLN_ASE_3"/>
    <property type="match status" value="1"/>
</dbReference>
<dbReference type="PIRSF" id="PIRSF001220">
    <property type="entry name" value="L-ASNase_gatD"/>
    <property type="match status" value="1"/>
</dbReference>
<sequence length="368" mass="40169">MKRILVIFTGGTIGSKAEGKSINVHDSGSYALLEAYRNTDEVRKDVELSTLEPLNLLSENLTTEDWRTLAVAIRNADPGSYDGLIVTHGSDTLAYSAAMFSYLFAGGGVPIVFTASNYPIADRRANGLRNLAGAIDFVVEEALPGVFAVYENDRGEMLVYLGTRLAQCESFTDQFRSPYDLPYGVMEKRRFVWRDDVRNPRPDTLLGRLKVELSAPLPWEPENLSLDDSVLYIRPYPGLNYSLYDWSGRKPSAILHDLHHSGTATALPGGPYSLPAFIERCKAHGIDVYMSPLKDASAALYASSHALIEAGGVFLEGIGMEAALTKLIAVYGLASNAEQARTWMTEATFAYEKMGSGVDSEGAGTDEN</sequence>
<dbReference type="InterPro" id="IPR037152">
    <property type="entry name" value="L-asparaginase_N_sf"/>
</dbReference>
<dbReference type="Gene3D" id="3.40.50.40">
    <property type="match status" value="1"/>
</dbReference>
<dbReference type="InterPro" id="IPR027474">
    <property type="entry name" value="L-asparaginase_N"/>
</dbReference>
<feature type="active site" description="O-isoaspartyl threonine intermediate" evidence="3">
    <location>
        <position position="12"/>
    </location>
</feature>
<dbReference type="SUPFAM" id="SSF53774">
    <property type="entry name" value="Glutaminase/Asparaginase"/>
    <property type="match status" value="1"/>
</dbReference>
<dbReference type="PANTHER" id="PTHR11707">
    <property type="entry name" value="L-ASPARAGINASE"/>
    <property type="match status" value="1"/>
</dbReference>
<comment type="caution">
    <text evidence="6">The sequence shown here is derived from an EMBL/GenBank/DDBJ whole genome shotgun (WGS) entry which is preliminary data.</text>
</comment>
<evidence type="ECO:0000313" key="7">
    <source>
        <dbReference type="Proteomes" id="UP000245202"/>
    </source>
</evidence>
<dbReference type="PIRSF" id="PIRSF500176">
    <property type="entry name" value="L_ASNase"/>
    <property type="match status" value="1"/>
</dbReference>
<dbReference type="SMART" id="SM00870">
    <property type="entry name" value="Asparaginase"/>
    <property type="match status" value="1"/>
</dbReference>
<proteinExistence type="inferred from homology"/>
<dbReference type="InterPro" id="IPR036152">
    <property type="entry name" value="Asp/glu_Ase-like_sf"/>
</dbReference>
<dbReference type="InterPro" id="IPR020827">
    <property type="entry name" value="Asparaginase/glutaminase_AS1"/>
</dbReference>
<feature type="domain" description="L-asparaginase N-terminal" evidence="5">
    <location>
        <begin position="3"/>
        <end position="194"/>
    </location>
</feature>
<dbReference type="EMBL" id="BDQX01000384">
    <property type="protein sequence ID" value="GBG11139.1"/>
    <property type="molecule type" value="Genomic_DNA"/>
</dbReference>
<dbReference type="InterPro" id="IPR027473">
    <property type="entry name" value="L-asparaginase_C"/>
</dbReference>
<dbReference type="PANTHER" id="PTHR11707:SF28">
    <property type="entry name" value="60 KDA LYSOPHOSPHOLIPASE"/>
    <property type="match status" value="1"/>
</dbReference>